<evidence type="ECO:0000256" key="10">
    <source>
        <dbReference type="ARBA" id="ARBA00023224"/>
    </source>
</evidence>
<accession>A0A2B4RDB8</accession>
<dbReference type="STRING" id="50429.A0A2B4RDB8"/>
<evidence type="ECO:0000259" key="13">
    <source>
        <dbReference type="PROSITE" id="PS50003"/>
    </source>
</evidence>
<dbReference type="FunFam" id="1.10.238.10:FF:000005">
    <property type="entry name" value="Phosphoinositide phospholipase C"/>
    <property type="match status" value="1"/>
</dbReference>
<evidence type="ECO:0000256" key="2">
    <source>
        <dbReference type="ARBA" id="ARBA00004496"/>
    </source>
</evidence>
<keyword evidence="10" id="KW-0807">Transducer</keyword>
<dbReference type="Gene3D" id="2.10.25.10">
    <property type="entry name" value="Laminin"/>
    <property type="match status" value="7"/>
</dbReference>
<dbReference type="Gene3D" id="2.30.29.30">
    <property type="entry name" value="Pleckstrin-homology domain (PH domain)/Phosphotyrosine-binding domain (PTB)"/>
    <property type="match status" value="1"/>
</dbReference>
<dbReference type="InterPro" id="IPR036056">
    <property type="entry name" value="Fibrinogen-like_C"/>
</dbReference>
<reference evidence="18" key="1">
    <citation type="journal article" date="2017" name="bioRxiv">
        <title>Comparative analysis of the genomes of Stylophora pistillata and Acropora digitifera provides evidence for extensive differences between species of corals.</title>
        <authorList>
            <person name="Voolstra C.R."/>
            <person name="Li Y."/>
            <person name="Liew Y.J."/>
            <person name="Baumgarten S."/>
            <person name="Zoccola D."/>
            <person name="Flot J.-F."/>
            <person name="Tambutte S."/>
            <person name="Allemand D."/>
            <person name="Aranda M."/>
        </authorList>
    </citation>
    <scope>NUCLEOTIDE SEQUENCE [LARGE SCALE GENOMIC DNA]</scope>
</reference>
<dbReference type="PROSITE" id="PS00010">
    <property type="entry name" value="ASX_HYDROXYL"/>
    <property type="match status" value="6"/>
</dbReference>
<dbReference type="SMART" id="SM00148">
    <property type="entry name" value="PLCXc"/>
    <property type="match status" value="1"/>
</dbReference>
<dbReference type="PANTHER" id="PTHR24039:SF28">
    <property type="entry name" value="EGF-LIKE DOMAIN-CONTAINING PROTEIN"/>
    <property type="match status" value="1"/>
</dbReference>
<dbReference type="PROSITE" id="PS01187">
    <property type="entry name" value="EGF_CA"/>
    <property type="match status" value="3"/>
</dbReference>
<comment type="cofactor">
    <cofactor evidence="1">
        <name>Ca(2+)</name>
        <dbReference type="ChEBI" id="CHEBI:29108"/>
    </cofactor>
</comment>
<evidence type="ECO:0000256" key="4">
    <source>
        <dbReference type="ARBA" id="ARBA00022536"/>
    </source>
</evidence>
<dbReference type="EMBL" id="LSMT01000796">
    <property type="protein sequence ID" value="PFX14337.1"/>
    <property type="molecule type" value="Genomic_DNA"/>
</dbReference>
<keyword evidence="8 12" id="KW-1015">Disulfide bond</keyword>
<evidence type="ECO:0000256" key="11">
    <source>
        <dbReference type="ARBA" id="ARBA00023674"/>
    </source>
</evidence>
<keyword evidence="5" id="KW-0732">Signal</keyword>
<dbReference type="Pfam" id="PF09279">
    <property type="entry name" value="EF-hand_like"/>
    <property type="match status" value="1"/>
</dbReference>
<dbReference type="SUPFAM" id="SSF51695">
    <property type="entry name" value="PLC-like phosphodiesterases"/>
    <property type="match status" value="1"/>
</dbReference>
<feature type="domain" description="EGF-like" evidence="14">
    <location>
        <begin position="196"/>
        <end position="236"/>
    </location>
</feature>
<dbReference type="InterPro" id="IPR003609">
    <property type="entry name" value="Pan_app"/>
</dbReference>
<dbReference type="SMART" id="SM00179">
    <property type="entry name" value="EGF_CA"/>
    <property type="match status" value="7"/>
</dbReference>
<evidence type="ECO:0000256" key="5">
    <source>
        <dbReference type="ARBA" id="ARBA00022729"/>
    </source>
</evidence>
<dbReference type="Proteomes" id="UP000225706">
    <property type="component" value="Unassembled WGS sequence"/>
</dbReference>
<dbReference type="Pfam" id="PF12947">
    <property type="entry name" value="EGF_3"/>
    <property type="match status" value="3"/>
</dbReference>
<dbReference type="InterPro" id="IPR001881">
    <property type="entry name" value="EGF-like_Ca-bd_dom"/>
</dbReference>
<sequence length="1293" mass="143478">MVHCAVIHQHASSVIATACKSPAAILYKWETTSTNTSCPCPSHALCQAGFTNKGYRCIFQEGFEGGASCDQDGCRIIQFREQKKNVALANHVIQSEQVLDRDICELKCYQEPNCVSYNYGPSGEGNFVCELSNKTHLQVPSDDLQVKDEYIYSPITDNACQSNPCANNLTCQAGFGEHGYQCIFPEIKCGENCNSEVDECIMNTHNCSPNADCSNAMEPFQCTCKSGYTGDGYTCEDVDECTTATHDCSSDAQCSNSLGSFQCLCKSGYTGDGRTCQDVDECTIGTHNCSSNANCSNVMGSFHCTCKPGYTGDGETCQGKCSASLLMPIVQMWWHHSTAPVSLDILVMVKYAKMSTNARWLPSTVLLTPIVQILWDHSSALAKLDIQVMVKHVPCTCKSGYTGDGKACEDDDECTMNTHDCPSNADCSNIMGSFQCTCKSGYTGDGKSCQDLDECATATHRCSTYADCSNDIGSYQCTCNYGYSGDGKICHAFGSTKEVPFSSCKSLSSFNLSSGVYWLDIDGGSHDNAFKAYCEMETDGGDWTLVWSYTFTNYGSFSTTSNAVTPRPTWDVKHPDRVDVPTSNTPPLNETDFNAIEFSKWTILGKEVLIKSNINNWIICSGKGSLPQWDYGGCRMIQFRGQKQNVALTNHIIRIEQVFDRDICELKCYQDPNCVSYNYGPSADGNLLCELSDKTHLQVPANDLKAKEDFTYSLITANACQSNPCESKSTCQAGFGTHGYRCICPEGYYGETCELDVDECAMATHNCSLNTDCSNNMGSFHCTCKSGYTGDGKTCLAFGSTKELAVPSCKSLSSFYLPSGVYWLDVDGGSKDNSFKAYCEMETDGGNWTLVWSYTFTNYSNFKGGSNAITPRPNWPVIYSSRVDVAISTNPPLSETDFNAFEFSKWKTFGEEILVKSNINNWIICSPGKGNLANWSHGAAKCAENHKFANIGESIDVMQKGAMVIKLRSSSKKYPRKFFLDQQSLNICWAPSKRGDRAKIPLASVKEVREDSTTDAFTQCPEVYTENRCFSVIHGDNFSTLDLVFQTQEEFLHWTVGLRYLLAKRSAEDEPLRRQTSRDQWLKEVFLSADKSGDGLLSVDEVFSLMHKLNVKISNRKLRETFKAADTDDQDSDGLLDFNEFINFYKSISTRRELYLLLLKYGNSKEHMTVAELRIFLEKEQQMKDVTEEDCCKIIQTYEPVQENRSVGILGIDGFTSYLLGPEGDIFNPDHSKVNQDMTRPLSHYFIASSHNTYLLGDQLTSNSSMDIYVKVLQSGCRCIESKNLYFCTFLQA</sequence>
<keyword evidence="6" id="KW-0677">Repeat</keyword>
<dbReference type="PRINTS" id="PR00390">
    <property type="entry name" value="PHPHLIPASEC"/>
</dbReference>
<dbReference type="GO" id="GO:0006629">
    <property type="term" value="P:lipid metabolic process"/>
    <property type="evidence" value="ECO:0007669"/>
    <property type="project" value="InterPro"/>
</dbReference>
<keyword evidence="9" id="KW-0325">Glycoprotein</keyword>
<dbReference type="FunFam" id="2.30.29.30:FF:000025">
    <property type="entry name" value="Phosphoinositide phospholipase C"/>
    <property type="match status" value="1"/>
</dbReference>
<feature type="disulfide bond" evidence="12">
    <location>
        <begin position="744"/>
        <end position="753"/>
    </location>
</feature>
<dbReference type="PROSITE" id="PS50003">
    <property type="entry name" value="PH_DOMAIN"/>
    <property type="match status" value="1"/>
</dbReference>
<feature type="domain" description="PH" evidence="13">
    <location>
        <begin position="956"/>
        <end position="1063"/>
    </location>
</feature>
<dbReference type="InterPro" id="IPR017946">
    <property type="entry name" value="PLC-like_Pdiesterase_TIM-brl"/>
</dbReference>
<dbReference type="PROSITE" id="PS50007">
    <property type="entry name" value="PIPLC_X_DOMAIN"/>
    <property type="match status" value="1"/>
</dbReference>
<evidence type="ECO:0000256" key="7">
    <source>
        <dbReference type="ARBA" id="ARBA00022837"/>
    </source>
</evidence>
<name>A0A2B4RDB8_STYPI</name>
<dbReference type="InterPro" id="IPR018097">
    <property type="entry name" value="EGF_Ca-bd_CS"/>
</dbReference>
<keyword evidence="18" id="KW-1185">Reference proteome</keyword>
<feature type="domain" description="EGF-like" evidence="14">
    <location>
        <begin position="278"/>
        <end position="318"/>
    </location>
</feature>
<dbReference type="InterPro" id="IPR011992">
    <property type="entry name" value="EF-hand-dom_pair"/>
</dbReference>
<evidence type="ECO:0000259" key="15">
    <source>
        <dbReference type="PROSITE" id="PS50222"/>
    </source>
</evidence>
<evidence type="ECO:0000256" key="9">
    <source>
        <dbReference type="ARBA" id="ARBA00023180"/>
    </source>
</evidence>
<keyword evidence="7" id="KW-0106">Calcium</keyword>
<evidence type="ECO:0000313" key="18">
    <source>
        <dbReference type="Proteomes" id="UP000225706"/>
    </source>
</evidence>
<feature type="domain" description="EF-hand" evidence="15">
    <location>
        <begin position="1077"/>
        <end position="1112"/>
    </location>
</feature>
<dbReference type="PROSITE" id="PS50948">
    <property type="entry name" value="PAN"/>
    <property type="match status" value="2"/>
</dbReference>
<dbReference type="GO" id="GO:0035556">
    <property type="term" value="P:intracellular signal transduction"/>
    <property type="evidence" value="ECO:0007669"/>
    <property type="project" value="InterPro"/>
</dbReference>
<dbReference type="SUPFAM" id="SSF57184">
    <property type="entry name" value="Growth factor receptor domain"/>
    <property type="match status" value="2"/>
</dbReference>
<dbReference type="SUPFAM" id="SSF47473">
    <property type="entry name" value="EF-hand"/>
    <property type="match status" value="1"/>
</dbReference>
<protein>
    <submittedName>
        <fullName evidence="17">1-phosphatidylinositol 4,5-bisphosphate phosphodiesterase eta-2</fullName>
    </submittedName>
</protein>
<comment type="subcellular location">
    <subcellularLocation>
        <location evidence="2">Cytoplasm</location>
    </subcellularLocation>
</comment>
<dbReference type="Pfam" id="PF07645">
    <property type="entry name" value="EGF_CA"/>
    <property type="match status" value="3"/>
</dbReference>
<feature type="domain" description="Apple" evidence="16">
    <location>
        <begin position="634"/>
        <end position="720"/>
    </location>
</feature>
<evidence type="ECO:0000256" key="1">
    <source>
        <dbReference type="ARBA" id="ARBA00001913"/>
    </source>
</evidence>
<dbReference type="InterPro" id="IPR000742">
    <property type="entry name" value="EGF"/>
</dbReference>
<evidence type="ECO:0000256" key="6">
    <source>
        <dbReference type="ARBA" id="ARBA00022737"/>
    </source>
</evidence>
<evidence type="ECO:0000313" key="17">
    <source>
        <dbReference type="EMBL" id="PFX14337.1"/>
    </source>
</evidence>
<comment type="caution">
    <text evidence="17">The sequence shown here is derived from an EMBL/GenBank/DDBJ whole genome shotgun (WGS) entry which is preliminary data.</text>
</comment>
<dbReference type="GO" id="GO:0005737">
    <property type="term" value="C:cytoplasm"/>
    <property type="evidence" value="ECO:0007669"/>
    <property type="project" value="UniProtKB-SubCell"/>
</dbReference>
<dbReference type="Gene3D" id="1.10.238.10">
    <property type="entry name" value="EF-hand"/>
    <property type="match status" value="2"/>
</dbReference>
<feature type="domain" description="EGF-like" evidence="14">
    <location>
        <begin position="451"/>
        <end position="491"/>
    </location>
</feature>
<dbReference type="SUPFAM" id="SSF50729">
    <property type="entry name" value="PH domain-like"/>
    <property type="match status" value="1"/>
</dbReference>
<dbReference type="Pfam" id="PF16457">
    <property type="entry name" value="PH_12"/>
    <property type="match status" value="1"/>
</dbReference>
<proteinExistence type="predicted"/>
<dbReference type="InterPro" id="IPR000909">
    <property type="entry name" value="PLipase_C_PInositol-sp_X_dom"/>
</dbReference>
<organism evidence="17 18">
    <name type="scientific">Stylophora pistillata</name>
    <name type="common">Smooth cauliflower coral</name>
    <dbReference type="NCBI Taxonomy" id="50429"/>
    <lineage>
        <taxon>Eukaryota</taxon>
        <taxon>Metazoa</taxon>
        <taxon>Cnidaria</taxon>
        <taxon>Anthozoa</taxon>
        <taxon>Hexacorallia</taxon>
        <taxon>Scleractinia</taxon>
        <taxon>Astrocoeniina</taxon>
        <taxon>Pocilloporidae</taxon>
        <taxon>Stylophora</taxon>
    </lineage>
</organism>
<dbReference type="GO" id="GO:0004435">
    <property type="term" value="F:phosphatidylinositol-4,5-bisphosphate phospholipase C activity"/>
    <property type="evidence" value="ECO:0007669"/>
    <property type="project" value="UniProtKB-EC"/>
</dbReference>
<dbReference type="FunFam" id="2.10.25.10:FF:000038">
    <property type="entry name" value="Fibrillin 2"/>
    <property type="match status" value="6"/>
</dbReference>
<dbReference type="PANTHER" id="PTHR24039">
    <property type="entry name" value="FIBRILLIN-RELATED"/>
    <property type="match status" value="1"/>
</dbReference>
<dbReference type="InterPro" id="IPR002048">
    <property type="entry name" value="EF_hand_dom"/>
</dbReference>
<dbReference type="InterPro" id="IPR001192">
    <property type="entry name" value="PI-PLC_fam"/>
</dbReference>
<dbReference type="InterPro" id="IPR011993">
    <property type="entry name" value="PH-like_dom_sf"/>
</dbReference>
<dbReference type="Gene3D" id="3.20.20.190">
    <property type="entry name" value="Phosphatidylinositol (PI) phosphodiesterase"/>
    <property type="match status" value="1"/>
</dbReference>
<feature type="domain" description="EGF-like" evidence="14">
    <location>
        <begin position="410"/>
        <end position="450"/>
    </location>
</feature>
<gene>
    <name evidence="17" type="primary">Plch2</name>
    <name evidence="17" type="ORF">AWC38_SpisGene21512</name>
</gene>
<dbReference type="InterPro" id="IPR000152">
    <property type="entry name" value="EGF-type_Asp/Asn_hydroxyl_site"/>
</dbReference>
<dbReference type="PROSITE" id="PS00022">
    <property type="entry name" value="EGF_1"/>
    <property type="match status" value="1"/>
</dbReference>
<dbReference type="GO" id="GO:0005509">
    <property type="term" value="F:calcium ion binding"/>
    <property type="evidence" value="ECO:0007669"/>
    <property type="project" value="InterPro"/>
</dbReference>
<dbReference type="SMART" id="SM00054">
    <property type="entry name" value="EFh"/>
    <property type="match status" value="2"/>
</dbReference>
<comment type="caution">
    <text evidence="12">Lacks conserved residue(s) required for the propagation of feature annotation.</text>
</comment>
<dbReference type="CDD" id="cd00054">
    <property type="entry name" value="EGF_CA"/>
    <property type="match status" value="7"/>
</dbReference>
<dbReference type="SMART" id="SM00233">
    <property type="entry name" value="PH"/>
    <property type="match status" value="1"/>
</dbReference>
<dbReference type="PROSITE" id="PS50222">
    <property type="entry name" value="EF_HAND_2"/>
    <property type="match status" value="2"/>
</dbReference>
<evidence type="ECO:0000256" key="12">
    <source>
        <dbReference type="PROSITE-ProRule" id="PRU00076"/>
    </source>
</evidence>
<dbReference type="SUPFAM" id="SSF57196">
    <property type="entry name" value="EGF/Laminin"/>
    <property type="match status" value="2"/>
</dbReference>
<dbReference type="Pfam" id="PF00388">
    <property type="entry name" value="PI-PLC-X"/>
    <property type="match status" value="1"/>
</dbReference>
<dbReference type="PROSITE" id="PS50026">
    <property type="entry name" value="EGF_3"/>
    <property type="match status" value="7"/>
</dbReference>
<dbReference type="InterPro" id="IPR018247">
    <property type="entry name" value="EF_Hand_1_Ca_BS"/>
</dbReference>
<dbReference type="PROSITE" id="PS01186">
    <property type="entry name" value="EGF_2"/>
    <property type="match status" value="7"/>
</dbReference>
<keyword evidence="4 12" id="KW-0245">EGF-like domain</keyword>
<dbReference type="InterPro" id="IPR001849">
    <property type="entry name" value="PH_domain"/>
</dbReference>
<feature type="disulfide bond" evidence="12">
    <location>
        <begin position="725"/>
        <end position="742"/>
    </location>
</feature>
<dbReference type="PROSITE" id="PS00018">
    <property type="entry name" value="EF_HAND_1"/>
    <property type="match status" value="2"/>
</dbReference>
<feature type="domain" description="Apple" evidence="16">
    <location>
        <begin position="69"/>
        <end position="156"/>
    </location>
</feature>
<dbReference type="InterPro" id="IPR024731">
    <property type="entry name" value="NELL2-like_EGF"/>
</dbReference>
<evidence type="ECO:0000259" key="14">
    <source>
        <dbReference type="PROSITE" id="PS50026"/>
    </source>
</evidence>
<dbReference type="Gene3D" id="2.60.120.1000">
    <property type="match status" value="2"/>
</dbReference>
<dbReference type="InterPro" id="IPR009030">
    <property type="entry name" value="Growth_fac_rcpt_cys_sf"/>
</dbReference>
<comment type="catalytic activity">
    <reaction evidence="11">
        <text>a 1,2-diacyl-sn-glycero-3-phospho-(1D-myo-inositol-4,5-bisphosphate) + H2O = 1D-myo-inositol 1,4,5-trisphosphate + a 1,2-diacyl-sn-glycerol + H(+)</text>
        <dbReference type="Rhea" id="RHEA:33179"/>
        <dbReference type="ChEBI" id="CHEBI:15377"/>
        <dbReference type="ChEBI" id="CHEBI:15378"/>
        <dbReference type="ChEBI" id="CHEBI:17815"/>
        <dbReference type="ChEBI" id="CHEBI:58456"/>
        <dbReference type="ChEBI" id="CHEBI:203600"/>
        <dbReference type="EC" id="3.1.4.11"/>
    </reaction>
    <physiologicalReaction direction="left-to-right" evidence="11">
        <dbReference type="Rhea" id="RHEA:33180"/>
    </physiologicalReaction>
</comment>
<dbReference type="InterPro" id="IPR015359">
    <property type="entry name" value="PLC_EF-hand-like"/>
</dbReference>
<feature type="domain" description="EGF-like" evidence="14">
    <location>
        <begin position="716"/>
        <end position="754"/>
    </location>
</feature>
<dbReference type="InterPro" id="IPR049883">
    <property type="entry name" value="NOTCH1_EGF-like"/>
</dbReference>
<evidence type="ECO:0000256" key="8">
    <source>
        <dbReference type="ARBA" id="ARBA00023157"/>
    </source>
</evidence>
<evidence type="ECO:0000259" key="16">
    <source>
        <dbReference type="PROSITE" id="PS50948"/>
    </source>
</evidence>
<dbReference type="OrthoDB" id="5987750at2759"/>
<dbReference type="SMART" id="SM00181">
    <property type="entry name" value="EGF"/>
    <property type="match status" value="8"/>
</dbReference>
<feature type="domain" description="EF-hand" evidence="15">
    <location>
        <begin position="1129"/>
        <end position="1151"/>
    </location>
</feature>
<evidence type="ECO:0000256" key="3">
    <source>
        <dbReference type="ARBA" id="ARBA00022490"/>
    </source>
</evidence>
<feature type="domain" description="EGF-like" evidence="14">
    <location>
        <begin position="756"/>
        <end position="796"/>
    </location>
</feature>
<keyword evidence="3" id="KW-0963">Cytoplasm</keyword>
<feature type="domain" description="EGF-like" evidence="14">
    <location>
        <begin position="237"/>
        <end position="277"/>
    </location>
</feature>
<dbReference type="NCBIfam" id="NF040941">
    <property type="entry name" value="GGGWT_bact"/>
    <property type="match status" value="2"/>
</dbReference>
<dbReference type="SMART" id="SM00473">
    <property type="entry name" value="PAN_AP"/>
    <property type="match status" value="2"/>
</dbReference>
<dbReference type="SUPFAM" id="SSF56496">
    <property type="entry name" value="Fibrinogen C-terminal domain-like"/>
    <property type="match status" value="2"/>
</dbReference>